<feature type="signal peptide" evidence="1">
    <location>
        <begin position="1"/>
        <end position="26"/>
    </location>
</feature>
<evidence type="ECO:0000313" key="2">
    <source>
        <dbReference type="EMBL" id="KAA8498294.1"/>
    </source>
</evidence>
<comment type="caution">
    <text evidence="2">The sequence shown here is derived from an EMBL/GenBank/DDBJ whole genome shotgun (WGS) entry which is preliminary data.</text>
</comment>
<organism evidence="2 3">
    <name type="scientific">Porphyridium purpureum</name>
    <name type="common">Red alga</name>
    <name type="synonym">Porphyridium cruentum</name>
    <dbReference type="NCBI Taxonomy" id="35688"/>
    <lineage>
        <taxon>Eukaryota</taxon>
        <taxon>Rhodophyta</taxon>
        <taxon>Bangiophyceae</taxon>
        <taxon>Porphyridiales</taxon>
        <taxon>Porphyridiaceae</taxon>
        <taxon>Porphyridium</taxon>
    </lineage>
</organism>
<evidence type="ECO:0000256" key="1">
    <source>
        <dbReference type="SAM" id="SignalP"/>
    </source>
</evidence>
<dbReference type="AlphaFoldDB" id="A0A5J4Z5M1"/>
<keyword evidence="1" id="KW-0732">Signal</keyword>
<protein>
    <submittedName>
        <fullName evidence="2">Uncharacterized protein</fullName>
    </submittedName>
</protein>
<keyword evidence="3" id="KW-1185">Reference proteome</keyword>
<dbReference type="Proteomes" id="UP000324585">
    <property type="component" value="Unassembled WGS sequence"/>
</dbReference>
<proteinExistence type="predicted"/>
<dbReference type="EMBL" id="VRMN01000001">
    <property type="protein sequence ID" value="KAA8498294.1"/>
    <property type="molecule type" value="Genomic_DNA"/>
</dbReference>
<feature type="chain" id="PRO_5023884017" evidence="1">
    <location>
        <begin position="27"/>
        <end position="297"/>
    </location>
</feature>
<gene>
    <name evidence="2" type="ORF">FVE85_5879</name>
</gene>
<accession>A0A5J4Z5M1</accession>
<evidence type="ECO:0000313" key="3">
    <source>
        <dbReference type="Proteomes" id="UP000324585"/>
    </source>
</evidence>
<name>A0A5J4Z5M1_PORPP</name>
<sequence>MAMMKALGDWLALVAAVWVCAISVRAQTMVELCNYATEDCMGTPSRCMAWLPGDCLPQPVGEVTFYNSAECVLNAEQDETVGWILRTYHTKNCEGTPILVTERNNSVCFTPPLQELFTSGTCTFVSTPAARRASILLPAFTPAAPSSTPSPTPTPVCIEAEWIEARGLQKVHANDGIGELLCITGLDELPCGTPDHILEVTIDGRSSLRTYAEVCAERECLSKVGRFNGVLHMDSHKMPTQHGLRVTTVSYRGTVWSDLENRIVVAAQTYGPRWVHSGLTYLQRRNSAVLVAAPADE</sequence>
<reference evidence="3" key="1">
    <citation type="journal article" date="2019" name="Nat. Commun.">
        <title>Expansion of phycobilisome linker gene families in mesophilic red algae.</title>
        <authorList>
            <person name="Lee J."/>
            <person name="Kim D."/>
            <person name="Bhattacharya D."/>
            <person name="Yoon H.S."/>
        </authorList>
    </citation>
    <scope>NUCLEOTIDE SEQUENCE [LARGE SCALE GENOMIC DNA]</scope>
    <source>
        <strain evidence="3">CCMP 1328</strain>
    </source>
</reference>